<dbReference type="NCBIfam" id="TIGR03570">
    <property type="entry name" value="NeuD_NnaD"/>
    <property type="match status" value="1"/>
</dbReference>
<dbReference type="RefSeq" id="WP_379656923.1">
    <property type="nucleotide sequence ID" value="NZ_JBHTIV010000005.1"/>
</dbReference>
<dbReference type="InterPro" id="IPR011004">
    <property type="entry name" value="Trimer_LpxA-like_sf"/>
</dbReference>
<evidence type="ECO:0000259" key="2">
    <source>
        <dbReference type="Pfam" id="PF17836"/>
    </source>
</evidence>
<dbReference type="InterPro" id="IPR001451">
    <property type="entry name" value="Hexapep"/>
</dbReference>
<dbReference type="InterPro" id="IPR050179">
    <property type="entry name" value="Trans_hexapeptide_repeat"/>
</dbReference>
<keyword evidence="4" id="KW-1185">Reference proteome</keyword>
<dbReference type="SUPFAM" id="SSF51161">
    <property type="entry name" value="Trimeric LpxA-like enzymes"/>
    <property type="match status" value="1"/>
</dbReference>
<dbReference type="InterPro" id="IPR041561">
    <property type="entry name" value="PglD_N"/>
</dbReference>
<evidence type="ECO:0000256" key="1">
    <source>
        <dbReference type="ARBA" id="ARBA00007274"/>
    </source>
</evidence>
<dbReference type="Pfam" id="PF17836">
    <property type="entry name" value="PglD_N"/>
    <property type="match status" value="1"/>
</dbReference>
<evidence type="ECO:0000313" key="3">
    <source>
        <dbReference type="EMBL" id="MFD0931592.1"/>
    </source>
</evidence>
<gene>
    <name evidence="3" type="ORF">ACFQ0R_03165</name>
</gene>
<dbReference type="CDD" id="cd03360">
    <property type="entry name" value="LbH_AT_putative"/>
    <property type="match status" value="1"/>
</dbReference>
<comment type="similarity">
    <text evidence="1">Belongs to the transferase hexapeptide repeat family.</text>
</comment>
<protein>
    <submittedName>
        <fullName evidence="3">Acetyltransferase</fullName>
    </submittedName>
</protein>
<feature type="domain" description="PglD N-terminal" evidence="2">
    <location>
        <begin position="8"/>
        <end position="83"/>
    </location>
</feature>
<reference evidence="4" key="1">
    <citation type="journal article" date="2019" name="Int. J. Syst. Evol. Microbiol.">
        <title>The Global Catalogue of Microorganisms (GCM) 10K type strain sequencing project: providing services to taxonomists for standard genome sequencing and annotation.</title>
        <authorList>
            <consortium name="The Broad Institute Genomics Platform"/>
            <consortium name="The Broad Institute Genome Sequencing Center for Infectious Disease"/>
            <person name="Wu L."/>
            <person name="Ma J."/>
        </authorList>
    </citation>
    <scope>NUCLEOTIDE SEQUENCE [LARGE SCALE GENOMIC DNA]</scope>
    <source>
        <strain evidence="4">CCUG 56752</strain>
    </source>
</reference>
<sequence>MNSKESRKINLYGASGHAKVILDIISTLDDVEVAYIFDDDTSVTTLLDREVLSPSVHQDKLNEYPLIISVGSNLLREQLVNQLASSSFSKALVHSSAQISKETDILEGSVVMPLAVINASTKIGTHGIINSGAVVEHDCRIGDFVHISPKACICGGVSIGNGTHIGAGATVLPNVKISSNCIIGAGAVILKDVPDGAKVVGNPAKPIKFHL</sequence>
<dbReference type="Pfam" id="PF00132">
    <property type="entry name" value="Hexapep"/>
    <property type="match status" value="1"/>
</dbReference>
<dbReference type="Gene3D" id="3.40.50.20">
    <property type="match status" value="1"/>
</dbReference>
<name>A0ABW3GLY0_9FLAO</name>
<dbReference type="Proteomes" id="UP001597049">
    <property type="component" value="Unassembled WGS sequence"/>
</dbReference>
<evidence type="ECO:0000313" key="4">
    <source>
        <dbReference type="Proteomes" id="UP001597049"/>
    </source>
</evidence>
<accession>A0ABW3GLY0</accession>
<dbReference type="PANTHER" id="PTHR43300:SF7">
    <property type="entry name" value="UDP-N-ACETYLBACILLOSAMINE N-ACETYLTRANSFERASE"/>
    <property type="match status" value="1"/>
</dbReference>
<dbReference type="PANTHER" id="PTHR43300">
    <property type="entry name" value="ACETYLTRANSFERASE"/>
    <property type="match status" value="1"/>
</dbReference>
<organism evidence="3 4">
    <name type="scientific">Psychroflexus salinarum</name>
    <dbReference type="NCBI Taxonomy" id="546024"/>
    <lineage>
        <taxon>Bacteria</taxon>
        <taxon>Pseudomonadati</taxon>
        <taxon>Bacteroidota</taxon>
        <taxon>Flavobacteriia</taxon>
        <taxon>Flavobacteriales</taxon>
        <taxon>Flavobacteriaceae</taxon>
        <taxon>Psychroflexus</taxon>
    </lineage>
</organism>
<comment type="caution">
    <text evidence="3">The sequence shown here is derived from an EMBL/GenBank/DDBJ whole genome shotgun (WGS) entry which is preliminary data.</text>
</comment>
<dbReference type="Gene3D" id="2.160.10.10">
    <property type="entry name" value="Hexapeptide repeat proteins"/>
    <property type="match status" value="1"/>
</dbReference>
<dbReference type="InterPro" id="IPR020019">
    <property type="entry name" value="AcTrfase_PglD-like"/>
</dbReference>
<proteinExistence type="inferred from homology"/>
<dbReference type="EMBL" id="JBHTIV010000005">
    <property type="protein sequence ID" value="MFD0931592.1"/>
    <property type="molecule type" value="Genomic_DNA"/>
</dbReference>